<sequence>MPPDIIVIDGVMGAGKTTHIINEINKGVMQRYIYVTPFLDEVERIKLACPMHDFKEPKSLDGRKLKGLKELVDSNANIATTHALLSLMDNELITLLHSKDYTLVIDETLESSSIEYVSPIARQLIAQTQCVSICPETAKATWDSFAFPSTEGNEEFDRIRKQCDCEALYWLPRNREKGDGFIAWHFPAKAFACFSKVYILTYQFEGSPMDAYMRLQALEYRIDNRFSDLDTESRTRFKALINFMDSQSPWVTDLDDYALSRSWFMRDKEKRIKQVSATLKTLCNKHKVTSKEAMWTSFKEPAKEIATSKMVLSKPVPPEASEARKRRCNFVPCNSRATNRHGERSVLFYLANRFPNLELEQYFKSRGLPLDRDRFALNEMLQWIFRSRIRNGEPIKLFAPSPRMRGLLEDWLNGDDLKSESSLSHAA</sequence>
<name>A0ABN6RVT0_9BACT</name>
<dbReference type="EMBL" id="AP026708">
    <property type="protein sequence ID" value="BDQ34814.1"/>
    <property type="molecule type" value="Genomic_DNA"/>
</dbReference>
<dbReference type="Proteomes" id="UP001061361">
    <property type="component" value="Chromosome"/>
</dbReference>
<reference evidence="1" key="1">
    <citation type="submission" date="2022-08" db="EMBL/GenBank/DDBJ databases">
        <title>Genome Sequence of the sulphate-reducing bacterium, Pseudodesulfovibrio portus JCM14722.</title>
        <authorList>
            <person name="Kondo R."/>
            <person name="Kataoka T."/>
        </authorList>
    </citation>
    <scope>NUCLEOTIDE SEQUENCE</scope>
    <source>
        <strain evidence="1">JCM 14722</strain>
    </source>
</reference>
<evidence type="ECO:0000313" key="2">
    <source>
        <dbReference type="Proteomes" id="UP001061361"/>
    </source>
</evidence>
<evidence type="ECO:0000313" key="1">
    <source>
        <dbReference type="EMBL" id="BDQ34814.1"/>
    </source>
</evidence>
<proteinExistence type="predicted"/>
<accession>A0ABN6RVT0</accession>
<evidence type="ECO:0008006" key="3">
    <source>
        <dbReference type="Google" id="ProtNLM"/>
    </source>
</evidence>
<keyword evidence="2" id="KW-1185">Reference proteome</keyword>
<organism evidence="1 2">
    <name type="scientific">Pseudodesulfovibrio portus</name>
    <dbReference type="NCBI Taxonomy" id="231439"/>
    <lineage>
        <taxon>Bacteria</taxon>
        <taxon>Pseudomonadati</taxon>
        <taxon>Thermodesulfobacteriota</taxon>
        <taxon>Desulfovibrionia</taxon>
        <taxon>Desulfovibrionales</taxon>
        <taxon>Desulfovibrionaceae</taxon>
    </lineage>
</organism>
<protein>
    <recommendedName>
        <fullName evidence="3">Thymidine kinase</fullName>
    </recommendedName>
</protein>
<dbReference type="RefSeq" id="WP_264981704.1">
    <property type="nucleotide sequence ID" value="NZ_AP026708.1"/>
</dbReference>
<gene>
    <name evidence="1" type="ORF">JCM14722_23560</name>
</gene>